<feature type="short sequence motif" description="DGA/G" evidence="4">
    <location>
        <begin position="164"/>
        <end position="166"/>
    </location>
</feature>
<name>A0A2S7MWT7_9BACI</name>
<dbReference type="Gene3D" id="3.40.1090.10">
    <property type="entry name" value="Cytosolic phospholipase A2 catalytic domain"/>
    <property type="match status" value="2"/>
</dbReference>
<comment type="caution">
    <text evidence="4">Lacks conserved residue(s) required for the propagation of feature annotation.</text>
</comment>
<dbReference type="Proteomes" id="UP000239663">
    <property type="component" value="Unassembled WGS sequence"/>
</dbReference>
<dbReference type="InterPro" id="IPR037483">
    <property type="entry name" value="YjjU-like"/>
</dbReference>
<keyword evidence="1 4" id="KW-0378">Hydrolase</keyword>
<reference evidence="6 7" key="1">
    <citation type="submission" date="2017-12" db="EMBL/GenBank/DDBJ databases">
        <title>Taxonomic description and draft genome of Pradoshia cofamensis Gen. nov., sp. nov., a thermotolerant bacillale isolated from anterior gut of earthworm Eisenia fetida.</title>
        <authorList>
            <person name="Saha T."/>
            <person name="Chakraborty R."/>
        </authorList>
    </citation>
    <scope>NUCLEOTIDE SEQUENCE [LARGE SCALE GENOMIC DNA]</scope>
    <source>
        <strain evidence="6 7">EAG3</strain>
    </source>
</reference>
<dbReference type="Pfam" id="PF01734">
    <property type="entry name" value="Patatin"/>
    <property type="match status" value="1"/>
</dbReference>
<evidence type="ECO:0000313" key="7">
    <source>
        <dbReference type="Proteomes" id="UP000239663"/>
    </source>
</evidence>
<keyword evidence="7" id="KW-1185">Reference proteome</keyword>
<dbReference type="RefSeq" id="WP_104850397.1">
    <property type="nucleotide sequence ID" value="NZ_PKOZ01000012.1"/>
</dbReference>
<feature type="short sequence motif" description="GXSXG" evidence="4">
    <location>
        <begin position="42"/>
        <end position="46"/>
    </location>
</feature>
<dbReference type="GO" id="GO:0016042">
    <property type="term" value="P:lipid catabolic process"/>
    <property type="evidence" value="ECO:0007669"/>
    <property type="project" value="UniProtKB-UniRule"/>
</dbReference>
<gene>
    <name evidence="6" type="ORF">CYL18_15275</name>
</gene>
<dbReference type="InterPro" id="IPR016035">
    <property type="entry name" value="Acyl_Trfase/lysoPLipase"/>
</dbReference>
<dbReference type="OrthoDB" id="9802424at2"/>
<sequence>MIPINVNNTSLILEGGTFRTVYTAGILDGFLESEIMFPYILGISAGAISACSYVSEQKNRTIRFLSTYRNDKRYVGMRNFLTERSLFGLTFAYDTIPNQIDLFDWETFQSFKGTLLFGVTNAYTGEVEYVDGKTMDKGATILRASCAIPLLFPEIKLNGIPYYDGGLADPIPIQKAIADGYDKHVIILTRERGYRKVLDSQTKWAMKLFRKKYPQLVRAMEKRADNYNKTMDLIEKMEQEGRAFVYRPPHALKSFEKDTKVMWNSHKIGMEQFYDRAPELLEFLASNYVGKRKEMSL</sequence>
<dbReference type="InterPro" id="IPR050301">
    <property type="entry name" value="NTE"/>
</dbReference>
<dbReference type="SUPFAM" id="SSF52151">
    <property type="entry name" value="FabD/lysophospholipase-like"/>
    <property type="match status" value="1"/>
</dbReference>
<evidence type="ECO:0000256" key="4">
    <source>
        <dbReference type="PROSITE-ProRule" id="PRU01161"/>
    </source>
</evidence>
<dbReference type="PANTHER" id="PTHR14226:SF25">
    <property type="entry name" value="PHOSPHOESTERASE"/>
    <property type="match status" value="1"/>
</dbReference>
<dbReference type="InterPro" id="IPR045943">
    <property type="entry name" value="DUF6363"/>
</dbReference>
<comment type="caution">
    <text evidence="6">The sequence shown here is derived from an EMBL/GenBank/DDBJ whole genome shotgun (WGS) entry which is preliminary data.</text>
</comment>
<keyword evidence="2 4" id="KW-0442">Lipid degradation</keyword>
<dbReference type="CDD" id="cd07208">
    <property type="entry name" value="Pat_hypo_Ecoli_yjju_like"/>
    <property type="match status" value="1"/>
</dbReference>
<organism evidence="6 7">
    <name type="scientific">Pradoshia eiseniae</name>
    <dbReference type="NCBI Taxonomy" id="2064768"/>
    <lineage>
        <taxon>Bacteria</taxon>
        <taxon>Bacillati</taxon>
        <taxon>Bacillota</taxon>
        <taxon>Bacilli</taxon>
        <taxon>Bacillales</taxon>
        <taxon>Bacillaceae</taxon>
        <taxon>Pradoshia</taxon>
    </lineage>
</organism>
<dbReference type="PROSITE" id="PS51635">
    <property type="entry name" value="PNPLA"/>
    <property type="match status" value="1"/>
</dbReference>
<keyword evidence="3 4" id="KW-0443">Lipid metabolism</keyword>
<dbReference type="AlphaFoldDB" id="A0A2S7MWT7"/>
<dbReference type="EMBL" id="PKOZ01000012">
    <property type="protein sequence ID" value="PQD94229.1"/>
    <property type="molecule type" value="Genomic_DNA"/>
</dbReference>
<dbReference type="PANTHER" id="PTHR14226">
    <property type="entry name" value="NEUROPATHY TARGET ESTERASE/SWISS CHEESE D.MELANOGASTER"/>
    <property type="match status" value="1"/>
</dbReference>
<evidence type="ECO:0000313" key="6">
    <source>
        <dbReference type="EMBL" id="PQD94229.1"/>
    </source>
</evidence>
<feature type="domain" description="PNPLA" evidence="5">
    <location>
        <begin position="11"/>
        <end position="177"/>
    </location>
</feature>
<accession>A0A2S7MWT7</accession>
<dbReference type="Pfam" id="PF19890">
    <property type="entry name" value="DUF6363"/>
    <property type="match status" value="1"/>
</dbReference>
<dbReference type="InterPro" id="IPR002641">
    <property type="entry name" value="PNPLA_dom"/>
</dbReference>
<feature type="active site" description="Proton acceptor" evidence="4">
    <location>
        <position position="164"/>
    </location>
</feature>
<evidence type="ECO:0000259" key="5">
    <source>
        <dbReference type="PROSITE" id="PS51635"/>
    </source>
</evidence>
<evidence type="ECO:0000256" key="2">
    <source>
        <dbReference type="ARBA" id="ARBA00022963"/>
    </source>
</evidence>
<feature type="active site" description="Nucleophile" evidence="4">
    <location>
        <position position="44"/>
    </location>
</feature>
<protein>
    <submittedName>
        <fullName evidence="6">Patatin family protein</fullName>
    </submittedName>
</protein>
<evidence type="ECO:0000256" key="1">
    <source>
        <dbReference type="ARBA" id="ARBA00022801"/>
    </source>
</evidence>
<evidence type="ECO:0000256" key="3">
    <source>
        <dbReference type="ARBA" id="ARBA00023098"/>
    </source>
</evidence>
<proteinExistence type="predicted"/>
<dbReference type="GO" id="GO:0016787">
    <property type="term" value="F:hydrolase activity"/>
    <property type="evidence" value="ECO:0007669"/>
    <property type="project" value="UniProtKB-UniRule"/>
</dbReference>